<evidence type="ECO:0000256" key="2">
    <source>
        <dbReference type="ARBA" id="ARBA00023015"/>
    </source>
</evidence>
<dbReference type="GO" id="GO:0031564">
    <property type="term" value="P:transcription antitermination"/>
    <property type="evidence" value="ECO:0007669"/>
    <property type="project" value="UniProtKB-KW"/>
</dbReference>
<feature type="domain" description="KOW" evidence="4">
    <location>
        <begin position="114"/>
        <end position="141"/>
    </location>
</feature>
<evidence type="ECO:0000256" key="1">
    <source>
        <dbReference type="ARBA" id="ARBA00022814"/>
    </source>
</evidence>
<dbReference type="STRING" id="390241.SAMN04488023_10786"/>
<dbReference type="InterPro" id="IPR005824">
    <property type="entry name" value="KOW"/>
</dbReference>
<dbReference type="CDD" id="cd06091">
    <property type="entry name" value="KOW_NusG"/>
    <property type="match status" value="1"/>
</dbReference>
<dbReference type="Gene3D" id="3.30.70.940">
    <property type="entry name" value="NusG, N-terminal domain"/>
    <property type="match status" value="1"/>
</dbReference>
<dbReference type="RefSeq" id="WP_090883114.1">
    <property type="nucleotide sequence ID" value="NZ_FOGG01000007.1"/>
</dbReference>
<gene>
    <name evidence="5" type="ORF">SAMN04488023_10786</name>
</gene>
<dbReference type="OrthoDB" id="9796143at2"/>
<keyword evidence="1" id="KW-0889">Transcription antitermination</keyword>
<dbReference type="Proteomes" id="UP000199572">
    <property type="component" value="Unassembled WGS sequence"/>
</dbReference>
<dbReference type="SUPFAM" id="SSF50104">
    <property type="entry name" value="Translation proteins SH3-like domain"/>
    <property type="match status" value="1"/>
</dbReference>
<evidence type="ECO:0000313" key="5">
    <source>
        <dbReference type="EMBL" id="SER31855.1"/>
    </source>
</evidence>
<dbReference type="InterPro" id="IPR006645">
    <property type="entry name" value="NGN-like_dom"/>
</dbReference>
<evidence type="ECO:0000256" key="3">
    <source>
        <dbReference type="ARBA" id="ARBA00023163"/>
    </source>
</evidence>
<dbReference type="EMBL" id="FOGG01000007">
    <property type="protein sequence ID" value="SER31855.1"/>
    <property type="molecule type" value="Genomic_DNA"/>
</dbReference>
<dbReference type="Pfam" id="PF02357">
    <property type="entry name" value="NusG"/>
    <property type="match status" value="1"/>
</dbReference>
<dbReference type="SUPFAM" id="SSF82679">
    <property type="entry name" value="N-utilization substance G protein NusG, N-terminal domain"/>
    <property type="match status" value="1"/>
</dbReference>
<dbReference type="SMART" id="SM00739">
    <property type="entry name" value="KOW"/>
    <property type="match status" value="1"/>
</dbReference>
<dbReference type="AlphaFoldDB" id="A0A1H9N883"/>
<keyword evidence="3" id="KW-0804">Transcription</keyword>
<proteinExistence type="predicted"/>
<sequence length="169" mass="19540">MINNDYKWYPVYTRSRAEKKAYEELLRKGITAYLPLKKTVKQWSDRKKIVEEPLIKSYLFVYISAREQAEVMMTNGIARFIYFSGHIASLPEQQIEALKLLLATESELEVFEYDLKAGEKVIVKAGPFKGMLAELISIRNKQRIVLRLEQMGFAISINTSVAFIEPLLD</sequence>
<organism evidence="5 6">
    <name type="scientific">Pedobacter rhizosphaerae</name>
    <dbReference type="NCBI Taxonomy" id="390241"/>
    <lineage>
        <taxon>Bacteria</taxon>
        <taxon>Pseudomonadati</taxon>
        <taxon>Bacteroidota</taxon>
        <taxon>Sphingobacteriia</taxon>
        <taxon>Sphingobacteriales</taxon>
        <taxon>Sphingobacteriaceae</taxon>
        <taxon>Pedobacter</taxon>
    </lineage>
</organism>
<dbReference type="InterPro" id="IPR036735">
    <property type="entry name" value="NGN_dom_sf"/>
</dbReference>
<dbReference type="GO" id="GO:0006354">
    <property type="term" value="P:DNA-templated transcription elongation"/>
    <property type="evidence" value="ECO:0007669"/>
    <property type="project" value="InterPro"/>
</dbReference>
<keyword evidence="2" id="KW-0805">Transcription regulation</keyword>
<protein>
    <submittedName>
        <fullName evidence="5">Transcription antitermination factor NusG</fullName>
    </submittedName>
</protein>
<dbReference type="NCBIfam" id="NF033644">
    <property type="entry name" value="antiterm_UpxY"/>
    <property type="match status" value="1"/>
</dbReference>
<dbReference type="InterPro" id="IPR008991">
    <property type="entry name" value="Translation_prot_SH3-like_sf"/>
</dbReference>
<reference evidence="5 6" key="1">
    <citation type="submission" date="2016-10" db="EMBL/GenBank/DDBJ databases">
        <authorList>
            <person name="de Groot N.N."/>
        </authorList>
    </citation>
    <scope>NUCLEOTIDE SEQUENCE [LARGE SCALE GENOMIC DNA]</scope>
    <source>
        <strain evidence="5 6">DSM 18610</strain>
    </source>
</reference>
<dbReference type="InterPro" id="IPR043425">
    <property type="entry name" value="NusG-like"/>
</dbReference>
<keyword evidence="6" id="KW-1185">Reference proteome</keyword>
<dbReference type="CDD" id="cd09895">
    <property type="entry name" value="NGN_SP_UpxY"/>
    <property type="match status" value="1"/>
</dbReference>
<dbReference type="PANTHER" id="PTHR30265:SF4">
    <property type="entry name" value="KOW MOTIF FAMILY PROTEIN, EXPRESSED"/>
    <property type="match status" value="1"/>
</dbReference>
<name>A0A1H9N883_9SPHI</name>
<evidence type="ECO:0000313" key="6">
    <source>
        <dbReference type="Proteomes" id="UP000199572"/>
    </source>
</evidence>
<accession>A0A1H9N883</accession>
<dbReference type="PANTHER" id="PTHR30265">
    <property type="entry name" value="RHO-INTERACTING TRANSCRIPTION TERMINATION FACTOR NUSG"/>
    <property type="match status" value="1"/>
</dbReference>
<evidence type="ECO:0000259" key="4">
    <source>
        <dbReference type="SMART" id="SM00739"/>
    </source>
</evidence>